<feature type="compositionally biased region" description="Basic and acidic residues" evidence="1">
    <location>
        <begin position="220"/>
        <end position="243"/>
    </location>
</feature>
<organism evidence="2 3">
    <name type="scientific">Cercospora zeae-maydis SCOH1-5</name>
    <dbReference type="NCBI Taxonomy" id="717836"/>
    <lineage>
        <taxon>Eukaryota</taxon>
        <taxon>Fungi</taxon>
        <taxon>Dikarya</taxon>
        <taxon>Ascomycota</taxon>
        <taxon>Pezizomycotina</taxon>
        <taxon>Dothideomycetes</taxon>
        <taxon>Dothideomycetidae</taxon>
        <taxon>Mycosphaerellales</taxon>
        <taxon>Mycosphaerellaceae</taxon>
        <taxon>Cercospora</taxon>
    </lineage>
</organism>
<reference evidence="2" key="1">
    <citation type="journal article" date="2020" name="Stud. Mycol.">
        <title>101 Dothideomycetes genomes: a test case for predicting lifestyles and emergence of pathogens.</title>
        <authorList>
            <person name="Haridas S."/>
            <person name="Albert R."/>
            <person name="Binder M."/>
            <person name="Bloem J."/>
            <person name="Labutti K."/>
            <person name="Salamov A."/>
            <person name="Andreopoulos B."/>
            <person name="Baker S."/>
            <person name="Barry K."/>
            <person name="Bills G."/>
            <person name="Bluhm B."/>
            <person name="Cannon C."/>
            <person name="Castanera R."/>
            <person name="Culley D."/>
            <person name="Daum C."/>
            <person name="Ezra D."/>
            <person name="Gonzalez J."/>
            <person name="Henrissat B."/>
            <person name="Kuo A."/>
            <person name="Liang C."/>
            <person name="Lipzen A."/>
            <person name="Lutzoni F."/>
            <person name="Magnuson J."/>
            <person name="Mondo S."/>
            <person name="Nolan M."/>
            <person name="Ohm R."/>
            <person name="Pangilinan J."/>
            <person name="Park H.-J."/>
            <person name="Ramirez L."/>
            <person name="Alfaro M."/>
            <person name="Sun H."/>
            <person name="Tritt A."/>
            <person name="Yoshinaga Y."/>
            <person name="Zwiers L.-H."/>
            <person name="Turgeon B."/>
            <person name="Goodwin S."/>
            <person name="Spatafora J."/>
            <person name="Crous P."/>
            <person name="Grigoriev I."/>
        </authorList>
    </citation>
    <scope>NUCLEOTIDE SEQUENCE</scope>
    <source>
        <strain evidence="2">SCOH1-5</strain>
    </source>
</reference>
<name>A0A6A6F3H3_9PEZI</name>
<dbReference type="AlphaFoldDB" id="A0A6A6F3H3"/>
<evidence type="ECO:0000256" key="1">
    <source>
        <dbReference type="SAM" id="MobiDB-lite"/>
    </source>
</evidence>
<gene>
    <name evidence="2" type="ORF">CERZMDRAFT_100764</name>
</gene>
<protein>
    <submittedName>
        <fullName evidence="2">Uncharacterized protein</fullName>
    </submittedName>
</protein>
<dbReference type="EMBL" id="ML992689">
    <property type="protein sequence ID" value="KAF2209008.1"/>
    <property type="molecule type" value="Genomic_DNA"/>
</dbReference>
<accession>A0A6A6F3H3</accession>
<sequence length="561" mass="62690">MDGHTFELELGRVDLVSTTSGLRLQLTSEAEVTTFSGDLETLTELITTCSLPCPERAWLSLRHGFRLTIRLQLPDCDRNEQESLAEQLALRLWNNSLWQQLQLEPMAKEMSWSATESCMLLQFFLDHRQQIPDNTRCKAHKLKQDVYARDIQPPPGVPKAEISQVKLSMAFTNPETSKRKKINCLKIESNHGKPEFAPHEQSFTAGASLQHVQGTRRTRTTPEKSTPRTEQSRASVARESEHPGKFCRAHLRPGLKRCLSTGDVISGMKGHVIAALPLLFDAGLRYSIAAPLTCSTKDVQVDACESLKQLAEICPGGFSPGFLEALASREAYLPTVSHAMSSIAAVHARSQTLRNKLRELARRDGVTVLQHISMSTMQESLAGQLWRCLTASLQSTDRTLRTRSMIHNNREQPSKTLEIATLEEPAFCALGLNEPEALRAEGWHCCCGNDDCSCLPDRDLDQIFDEDWHEFLVEDLASASEGDSRAEDGYQYQNLQARDGRVADEFDDEAYSSYGSETSRNIEETRFLGAVPDVALARDIRKDTGLLMELDLDTEDILAIE</sequence>
<dbReference type="OrthoDB" id="4187154at2759"/>
<feature type="region of interest" description="Disordered" evidence="1">
    <location>
        <begin position="205"/>
        <end position="243"/>
    </location>
</feature>
<evidence type="ECO:0000313" key="3">
    <source>
        <dbReference type="Proteomes" id="UP000799539"/>
    </source>
</evidence>
<evidence type="ECO:0000313" key="2">
    <source>
        <dbReference type="EMBL" id="KAF2209008.1"/>
    </source>
</evidence>
<proteinExistence type="predicted"/>
<dbReference type="Proteomes" id="UP000799539">
    <property type="component" value="Unassembled WGS sequence"/>
</dbReference>
<keyword evidence="3" id="KW-1185">Reference proteome</keyword>